<dbReference type="Proteomes" id="UP001241605">
    <property type="component" value="Chromosome"/>
</dbReference>
<sequence>MHAHAHRIERPQKGWRRRVAIALVGLMPPLTRLVRARRASRPGKRLLIETVHLDEICDQARIESRARQLSEGADWDGLHRLMADLDAESGKSCGKVLTRCAARGTRGAQADWVAQLGGGAALPVSAILYDELERLELAYALRPDDHHLGAILTLAHLEMARVRQDLTPVDDDTGADGHDLHLARANEILTEWHAKAPGSGFLTMVAHRVACEVPGADTLIHDRFAQALEEAPTDWDLMKEHAFHLLPGQRGDYEMLELEARRTMVATPDTGAAAYAAFYMGVMTRDPGTLFLADAALLAQGLCDIARAEAGDPATVNRLLQFCTDITTPTDSGNPGADAEINAQRSRFAKVASGLFAEWFTCHVPECWTVPADSMRRSLAAHYAPLLEQGDRISLTRAGIAINPPKAAARSAT</sequence>
<name>A0ABY8QMJ9_9RHOB</name>
<evidence type="ECO:0000313" key="1">
    <source>
        <dbReference type="EMBL" id="WGW05007.1"/>
    </source>
</evidence>
<gene>
    <name evidence="1" type="ORF">QF118_05510</name>
</gene>
<accession>A0ABY8QMJ9</accession>
<dbReference type="EMBL" id="CP124616">
    <property type="protein sequence ID" value="WGW05007.1"/>
    <property type="molecule type" value="Genomic_DNA"/>
</dbReference>
<evidence type="ECO:0000313" key="2">
    <source>
        <dbReference type="Proteomes" id="UP001241605"/>
    </source>
</evidence>
<protein>
    <submittedName>
        <fullName evidence="1">Uncharacterized protein</fullName>
    </submittedName>
</protein>
<dbReference type="RefSeq" id="WP_282301644.1">
    <property type="nucleotide sequence ID" value="NZ_CP124616.1"/>
</dbReference>
<proteinExistence type="predicted"/>
<organism evidence="1 2">
    <name type="scientific">Tropicibacter oceani</name>
    <dbReference type="NCBI Taxonomy" id="3058420"/>
    <lineage>
        <taxon>Bacteria</taxon>
        <taxon>Pseudomonadati</taxon>
        <taxon>Pseudomonadota</taxon>
        <taxon>Alphaproteobacteria</taxon>
        <taxon>Rhodobacterales</taxon>
        <taxon>Roseobacteraceae</taxon>
        <taxon>Tropicibacter</taxon>
    </lineage>
</organism>
<reference evidence="1 2" key="1">
    <citation type="submission" date="2023-05" db="EMBL/GenBank/DDBJ databases">
        <title>YMD87, complete Genome.</title>
        <authorList>
            <person name="Zhang J."/>
            <person name="Xu X."/>
        </authorList>
    </citation>
    <scope>NUCLEOTIDE SEQUENCE [LARGE SCALE GENOMIC DNA]</scope>
    <source>
        <strain evidence="1 2">YMD87</strain>
    </source>
</reference>
<keyword evidence="2" id="KW-1185">Reference proteome</keyword>